<feature type="domain" description="BTB" evidence="2">
    <location>
        <begin position="214"/>
        <end position="276"/>
    </location>
</feature>
<feature type="compositionally biased region" description="Polar residues" evidence="1">
    <location>
        <begin position="19"/>
        <end position="39"/>
    </location>
</feature>
<sequence>MIHESIEPGQTVGTPPASIMQSSVSPNHTPGPTDSESSFQPFQMLMDSVISIEYGDELQDSCSVHEGMICCHSPQAQLWCTQAKPLREQYDKCEELARKFTSFSMLGLTAAKYEENKVESRAASLITYADNHFPLSTYQPNVSKLIKDALAAQVTDGHVKDPKTKITTKSYLERSFNGRLTSLNWQGMLNMMERLCGIIGRIRAAEMEKGKKDQIRAMAQKRIILRGTSNASIQSLLAWIYQGNLHYKSSEHLYEVYELAIKLRVDALAETCLSQLFNTASDVIHETHCQGVTLDALLGFKSAGEADELQNRVVPDNTVEIIFHHVLTDKNPPARLSDLVVDIMARKMHSKLWAQIQETISRPIALRLVEAMLQLKELKAECAEHPGLAIKSEDRHSTSIPS</sequence>
<proteinExistence type="predicted"/>
<dbReference type="OrthoDB" id="3794120at2759"/>
<reference evidence="3" key="1">
    <citation type="submission" date="2018-12" db="EMBL/GenBank/DDBJ databases">
        <authorList>
            <person name="Syme R.A."/>
            <person name="Farfan-Caceres L."/>
            <person name="Lichtenzveig J."/>
        </authorList>
    </citation>
    <scope>NUCLEOTIDE SEQUENCE</scope>
    <source>
        <strain evidence="3">Al4</strain>
    </source>
</reference>
<name>A0A8H7J473_9PLEO</name>
<comment type="caution">
    <text evidence="3">The sequence shown here is derived from an EMBL/GenBank/DDBJ whole genome shotgun (WGS) entry which is preliminary data.</text>
</comment>
<evidence type="ECO:0000259" key="2">
    <source>
        <dbReference type="Pfam" id="PF00651"/>
    </source>
</evidence>
<evidence type="ECO:0000313" key="3">
    <source>
        <dbReference type="EMBL" id="KAF9697564.1"/>
    </source>
</evidence>
<feature type="region of interest" description="Disordered" evidence="1">
    <location>
        <begin position="1"/>
        <end position="39"/>
    </location>
</feature>
<evidence type="ECO:0000313" key="4">
    <source>
        <dbReference type="Proteomes" id="UP000651452"/>
    </source>
</evidence>
<dbReference type="Gene3D" id="3.30.710.10">
    <property type="entry name" value="Potassium Channel Kv1.1, Chain A"/>
    <property type="match status" value="1"/>
</dbReference>
<dbReference type="Pfam" id="PF00651">
    <property type="entry name" value="BTB"/>
    <property type="match status" value="1"/>
</dbReference>
<dbReference type="InterPro" id="IPR011333">
    <property type="entry name" value="SKP1/BTB/POZ_sf"/>
</dbReference>
<protein>
    <recommendedName>
        <fullName evidence="2">BTB domain-containing protein</fullName>
    </recommendedName>
</protein>
<accession>A0A8H7J473</accession>
<gene>
    <name evidence="3" type="ORF">EKO04_004053</name>
</gene>
<dbReference type="InterPro" id="IPR000210">
    <property type="entry name" value="BTB/POZ_dom"/>
</dbReference>
<reference evidence="3" key="2">
    <citation type="submission" date="2020-09" db="EMBL/GenBank/DDBJ databases">
        <title>Reference genome assembly for Australian Ascochyta lentis isolate Al4.</title>
        <authorList>
            <person name="Lee R.C."/>
            <person name="Farfan-Caceres L.M."/>
            <person name="Debler J.W."/>
            <person name="Williams A.H."/>
            <person name="Henares B.M."/>
        </authorList>
    </citation>
    <scope>NUCLEOTIDE SEQUENCE</scope>
    <source>
        <strain evidence="3">Al4</strain>
    </source>
</reference>
<dbReference type="EMBL" id="RZGK01000007">
    <property type="protein sequence ID" value="KAF9697564.1"/>
    <property type="molecule type" value="Genomic_DNA"/>
</dbReference>
<keyword evidence="4" id="KW-1185">Reference proteome</keyword>
<dbReference type="AlphaFoldDB" id="A0A8H7J473"/>
<evidence type="ECO:0000256" key="1">
    <source>
        <dbReference type="SAM" id="MobiDB-lite"/>
    </source>
</evidence>
<dbReference type="Proteomes" id="UP000651452">
    <property type="component" value="Unassembled WGS sequence"/>
</dbReference>
<organism evidence="3 4">
    <name type="scientific">Ascochyta lentis</name>
    <dbReference type="NCBI Taxonomy" id="205686"/>
    <lineage>
        <taxon>Eukaryota</taxon>
        <taxon>Fungi</taxon>
        <taxon>Dikarya</taxon>
        <taxon>Ascomycota</taxon>
        <taxon>Pezizomycotina</taxon>
        <taxon>Dothideomycetes</taxon>
        <taxon>Pleosporomycetidae</taxon>
        <taxon>Pleosporales</taxon>
        <taxon>Pleosporineae</taxon>
        <taxon>Didymellaceae</taxon>
        <taxon>Ascochyta</taxon>
    </lineage>
</organism>